<name>A0A8T0GRN3_CERPU</name>
<dbReference type="EMBL" id="CM026430">
    <property type="protein sequence ID" value="KAG0562316.1"/>
    <property type="molecule type" value="Genomic_DNA"/>
</dbReference>
<keyword evidence="3" id="KW-1185">Reference proteome</keyword>
<evidence type="ECO:0008006" key="4">
    <source>
        <dbReference type="Google" id="ProtNLM"/>
    </source>
</evidence>
<accession>A0A8T0GRN3</accession>
<gene>
    <name evidence="2" type="ORF">KC19_9G136500</name>
</gene>
<keyword evidence="1" id="KW-0732">Signal</keyword>
<dbReference type="Proteomes" id="UP000822688">
    <property type="component" value="Chromosome 9"/>
</dbReference>
<proteinExistence type="predicted"/>
<feature type="signal peptide" evidence="1">
    <location>
        <begin position="1"/>
        <end position="16"/>
    </location>
</feature>
<evidence type="ECO:0000313" key="3">
    <source>
        <dbReference type="Proteomes" id="UP000822688"/>
    </source>
</evidence>
<organism evidence="2 3">
    <name type="scientific">Ceratodon purpureus</name>
    <name type="common">Fire moss</name>
    <name type="synonym">Dicranum purpureum</name>
    <dbReference type="NCBI Taxonomy" id="3225"/>
    <lineage>
        <taxon>Eukaryota</taxon>
        <taxon>Viridiplantae</taxon>
        <taxon>Streptophyta</taxon>
        <taxon>Embryophyta</taxon>
        <taxon>Bryophyta</taxon>
        <taxon>Bryophytina</taxon>
        <taxon>Bryopsida</taxon>
        <taxon>Dicranidae</taxon>
        <taxon>Pseudoditrichales</taxon>
        <taxon>Ditrichaceae</taxon>
        <taxon>Ceratodon</taxon>
    </lineage>
</organism>
<dbReference type="AlphaFoldDB" id="A0A8T0GRN3"/>
<comment type="caution">
    <text evidence="2">The sequence shown here is derived from an EMBL/GenBank/DDBJ whole genome shotgun (WGS) entry which is preliminary data.</text>
</comment>
<protein>
    <recommendedName>
        <fullName evidence="4">Secreted protein</fullName>
    </recommendedName>
</protein>
<sequence>MELNLVVCVGLHLSLGLPGGRRYVYFCTIVALACERIDTDFLVCNFHCFYFFEGTVESLRRVWKLNRVRNC</sequence>
<evidence type="ECO:0000313" key="2">
    <source>
        <dbReference type="EMBL" id="KAG0562316.1"/>
    </source>
</evidence>
<evidence type="ECO:0000256" key="1">
    <source>
        <dbReference type="SAM" id="SignalP"/>
    </source>
</evidence>
<reference evidence="2" key="1">
    <citation type="submission" date="2020-06" db="EMBL/GenBank/DDBJ databases">
        <title>WGS assembly of Ceratodon purpureus strain R40.</title>
        <authorList>
            <person name="Carey S.B."/>
            <person name="Jenkins J."/>
            <person name="Shu S."/>
            <person name="Lovell J.T."/>
            <person name="Sreedasyam A."/>
            <person name="Maumus F."/>
            <person name="Tiley G.P."/>
            <person name="Fernandez-Pozo N."/>
            <person name="Barry K."/>
            <person name="Chen C."/>
            <person name="Wang M."/>
            <person name="Lipzen A."/>
            <person name="Daum C."/>
            <person name="Saski C.A."/>
            <person name="Payton A.C."/>
            <person name="Mcbreen J.C."/>
            <person name="Conrad R.E."/>
            <person name="Kollar L.M."/>
            <person name="Olsson S."/>
            <person name="Huttunen S."/>
            <person name="Landis J.B."/>
            <person name="Wickett N.J."/>
            <person name="Johnson M.G."/>
            <person name="Rensing S.A."/>
            <person name="Grimwood J."/>
            <person name="Schmutz J."/>
            <person name="Mcdaniel S.F."/>
        </authorList>
    </citation>
    <scope>NUCLEOTIDE SEQUENCE</scope>
    <source>
        <strain evidence="2">R40</strain>
    </source>
</reference>
<feature type="chain" id="PRO_5035748063" description="Secreted protein" evidence="1">
    <location>
        <begin position="17"/>
        <end position="71"/>
    </location>
</feature>